<dbReference type="GO" id="GO:0016758">
    <property type="term" value="F:hexosyltransferase activity"/>
    <property type="evidence" value="ECO:0007669"/>
    <property type="project" value="InterPro"/>
</dbReference>
<reference evidence="2" key="2">
    <citation type="journal article" date="2024" name="Antonie Van Leeuwenhoek">
        <title>Roseihalotalea indica gen. nov., sp. nov., a halophilic Bacteroidetes from mesopelagic Southwest Indian Ocean with higher carbohydrate metabolic potential.</title>
        <authorList>
            <person name="Chen B."/>
            <person name="Zhang M."/>
            <person name="Lin D."/>
            <person name="Ye J."/>
            <person name="Tang K."/>
        </authorList>
    </citation>
    <scope>NUCLEOTIDE SEQUENCE</scope>
    <source>
        <strain evidence="2">TK19036</strain>
    </source>
</reference>
<feature type="transmembrane region" description="Helical" evidence="1">
    <location>
        <begin position="202"/>
        <end position="227"/>
    </location>
</feature>
<evidence type="ECO:0000256" key="1">
    <source>
        <dbReference type="SAM" id="Phobius"/>
    </source>
</evidence>
<name>A0AA49PYQ2_9BACT</name>
<keyword evidence="1" id="KW-1133">Transmembrane helix</keyword>
<feature type="transmembrane region" description="Helical" evidence="1">
    <location>
        <begin position="61"/>
        <end position="78"/>
    </location>
</feature>
<sequence>MRKDSLRQALIIFSAGILLGSLLVLTYFLERYETPYLFATYTLAFAAYVGCVLLTRSRKTIYWLTGLAVLSRLVLLPAEPNLSDDIYRFVWDGRLIQQEVNPFAYLPSELMNGKADSLGIKVDQELFAKLNSPGYYTIYPPINQAVFTVAVWCFPHSLRGSAVVIRVILLLAELGTLWLLFQLAGMNNIPQKQVLWYALNPLAILEMTGNLHFEALMIFFLVGSAYLYQKQHWWWSALLFGLAVCTKLLPLIFLPLFVRRLGWQKAVGYYAIVGVTTALLFLPLVSEALVQGLGNSIGLYFQKFEFNASLYYIVREIGYIRKGYNVIQTAGLQLAVAAFLAIVLYAILERKKTLMESFGWIWLIYLVFALTIHPWYSLPLLAFIVLTPYRYAIIWTYFIFLTYAGYTIDGFQENLWLVFLEYSTVFGWLGYELYRKSSSKEKPWSFQS</sequence>
<gene>
    <name evidence="2" type="ORF">K4G66_13745</name>
</gene>
<evidence type="ECO:0000313" key="2">
    <source>
        <dbReference type="EMBL" id="WKN39754.1"/>
    </source>
</evidence>
<protein>
    <submittedName>
        <fullName evidence="2">Glycosyltransferase 87 family protein</fullName>
    </submittedName>
</protein>
<feature type="transmembrane region" description="Helical" evidence="1">
    <location>
        <begin position="414"/>
        <end position="434"/>
    </location>
</feature>
<feature type="transmembrane region" description="Helical" evidence="1">
    <location>
        <begin position="391"/>
        <end position="408"/>
    </location>
</feature>
<feature type="transmembrane region" description="Helical" evidence="1">
    <location>
        <begin position="266"/>
        <end position="285"/>
    </location>
</feature>
<feature type="transmembrane region" description="Helical" evidence="1">
    <location>
        <begin position="35"/>
        <end position="54"/>
    </location>
</feature>
<keyword evidence="1" id="KW-0812">Transmembrane</keyword>
<feature type="transmembrane region" description="Helical" evidence="1">
    <location>
        <begin position="360"/>
        <end position="384"/>
    </location>
</feature>
<dbReference type="AlphaFoldDB" id="A0AA49PYQ2"/>
<dbReference type="GO" id="GO:0005886">
    <property type="term" value="C:plasma membrane"/>
    <property type="evidence" value="ECO:0007669"/>
    <property type="project" value="UniProtKB-SubCell"/>
</dbReference>
<organism evidence="2">
    <name type="scientific">Roseihalotalea indica</name>
    <dbReference type="NCBI Taxonomy" id="2867963"/>
    <lineage>
        <taxon>Bacteria</taxon>
        <taxon>Pseudomonadati</taxon>
        <taxon>Bacteroidota</taxon>
        <taxon>Cytophagia</taxon>
        <taxon>Cytophagales</taxon>
        <taxon>Catalimonadaceae</taxon>
        <taxon>Roseihalotalea</taxon>
    </lineage>
</organism>
<keyword evidence="1" id="KW-0472">Membrane</keyword>
<feature type="transmembrane region" description="Helical" evidence="1">
    <location>
        <begin position="9"/>
        <end position="29"/>
    </location>
</feature>
<dbReference type="Pfam" id="PF26314">
    <property type="entry name" value="MptA_B_family"/>
    <property type="match status" value="1"/>
</dbReference>
<proteinExistence type="predicted"/>
<feature type="transmembrane region" description="Helical" evidence="1">
    <location>
        <begin position="326"/>
        <end position="348"/>
    </location>
</feature>
<reference evidence="2" key="1">
    <citation type="journal article" date="2023" name="Comput. Struct. Biotechnol. J.">
        <title>Discovery of a novel marine Bacteroidetes with a rich repertoire of carbohydrate-active enzymes.</title>
        <authorList>
            <person name="Chen B."/>
            <person name="Liu G."/>
            <person name="Chen Q."/>
            <person name="Wang H."/>
            <person name="Liu L."/>
            <person name="Tang K."/>
        </authorList>
    </citation>
    <scope>NUCLEOTIDE SEQUENCE</scope>
    <source>
        <strain evidence="2">TK19036</strain>
    </source>
</reference>
<feature type="transmembrane region" description="Helical" evidence="1">
    <location>
        <begin position="163"/>
        <end position="181"/>
    </location>
</feature>
<feature type="transmembrane region" description="Helical" evidence="1">
    <location>
        <begin position="233"/>
        <end position="254"/>
    </location>
</feature>
<dbReference type="EMBL" id="CP120682">
    <property type="protein sequence ID" value="WKN39754.1"/>
    <property type="molecule type" value="Genomic_DNA"/>
</dbReference>
<accession>A0AA49PYQ2</accession>